<keyword evidence="2" id="KW-1185">Reference proteome</keyword>
<accession>A0A6N9TQN3</accession>
<protein>
    <submittedName>
        <fullName evidence="1">YkgJ family cysteine cluster protein</fullName>
    </submittedName>
</protein>
<name>A0A6N9TQN3_DISTH</name>
<sequence>MTRRHPGPADPPAGCRRCGACCTAGGPTLHLSDRDLVTGGHLRPEDLVTLRAGEIARDPRDGRLLHLPAEMIKVRGRAPGTWACRFYAPRHRSCRIYARRPLECRVLDCRRPAAAAGLFLQDLLSRRDLLAEAPAVLELVEAHDRAFPPKHLYAWAAAPGAAGRLAQAQETEARFRARAARRLGLSAEALDFVLGRPLDRLLEAAGILPGRQAPSPRPRE</sequence>
<evidence type="ECO:0000313" key="2">
    <source>
        <dbReference type="Proteomes" id="UP000469346"/>
    </source>
</evidence>
<dbReference type="Pfam" id="PF03692">
    <property type="entry name" value="CxxCxxCC"/>
    <property type="match status" value="1"/>
</dbReference>
<dbReference type="InterPro" id="IPR005358">
    <property type="entry name" value="Puta_zinc/iron-chelating_dom"/>
</dbReference>
<proteinExistence type="predicted"/>
<dbReference type="Proteomes" id="UP000469346">
    <property type="component" value="Unassembled WGS sequence"/>
</dbReference>
<organism evidence="1 2">
    <name type="scientific">Dissulfurirhabdus thermomarina</name>
    <dbReference type="NCBI Taxonomy" id="1765737"/>
    <lineage>
        <taxon>Bacteria</taxon>
        <taxon>Deltaproteobacteria</taxon>
        <taxon>Dissulfurirhabdaceae</taxon>
        <taxon>Dissulfurirhabdus</taxon>
    </lineage>
</organism>
<comment type="caution">
    <text evidence="1">The sequence shown here is derived from an EMBL/GenBank/DDBJ whole genome shotgun (WGS) entry which is preliminary data.</text>
</comment>
<evidence type="ECO:0000313" key="1">
    <source>
        <dbReference type="EMBL" id="NDY43582.1"/>
    </source>
</evidence>
<reference evidence="1 2" key="1">
    <citation type="submission" date="2020-02" db="EMBL/GenBank/DDBJ databases">
        <title>Comparative genomics of sulfur disproportionating microorganisms.</title>
        <authorList>
            <person name="Ward L.M."/>
            <person name="Bertran E."/>
            <person name="Johnston D.T."/>
        </authorList>
    </citation>
    <scope>NUCLEOTIDE SEQUENCE [LARGE SCALE GENOMIC DNA]</scope>
    <source>
        <strain evidence="1 2">DSM 100025</strain>
    </source>
</reference>
<dbReference type="EMBL" id="JAAGRR010000218">
    <property type="protein sequence ID" value="NDY43582.1"/>
    <property type="molecule type" value="Genomic_DNA"/>
</dbReference>
<gene>
    <name evidence="1" type="ORF">G3N55_12130</name>
</gene>
<feature type="non-terminal residue" evidence="1">
    <location>
        <position position="220"/>
    </location>
</feature>
<dbReference type="AlphaFoldDB" id="A0A6N9TQN3"/>
<dbReference type="RefSeq" id="WP_163299926.1">
    <property type="nucleotide sequence ID" value="NZ_JAAGRR010000218.1"/>
</dbReference>